<sequence>MAKGKRRGGKNSKWQREHRPLSTSFLAPGGISAGRASRRDGEYHLRHISGAAARKAYTCPGCGLQIPPGTAHVVAWPADSILGDEFAASQRRHWHQHCWRIGG</sequence>
<dbReference type="RefSeq" id="WP_183357200.1">
    <property type="nucleotide sequence ID" value="NZ_BAABKR010000008.1"/>
</dbReference>
<gene>
    <name evidence="2" type="ORF">FHX47_000392</name>
</gene>
<evidence type="ECO:0000313" key="2">
    <source>
        <dbReference type="EMBL" id="MBB3666799.1"/>
    </source>
</evidence>
<reference evidence="2 3" key="1">
    <citation type="submission" date="2020-08" db="EMBL/GenBank/DDBJ databases">
        <title>Sequencing the genomes of 1000 actinobacteria strains.</title>
        <authorList>
            <person name="Klenk H.-P."/>
        </authorList>
    </citation>
    <scope>NUCLEOTIDE SEQUENCE [LARGE SCALE GENOMIC DNA]</scope>
    <source>
        <strain evidence="2 3">DSM 28238</strain>
    </source>
</reference>
<dbReference type="AlphaFoldDB" id="A0A7W5TUN8"/>
<dbReference type="Proteomes" id="UP000547528">
    <property type="component" value="Unassembled WGS sequence"/>
</dbReference>
<dbReference type="EMBL" id="JACIBT010000001">
    <property type="protein sequence ID" value="MBB3666799.1"/>
    <property type="molecule type" value="Genomic_DNA"/>
</dbReference>
<feature type="compositionally biased region" description="Basic residues" evidence="1">
    <location>
        <begin position="1"/>
        <end position="10"/>
    </location>
</feature>
<comment type="caution">
    <text evidence="2">The sequence shown here is derived from an EMBL/GenBank/DDBJ whole genome shotgun (WGS) entry which is preliminary data.</text>
</comment>
<keyword evidence="3" id="KW-1185">Reference proteome</keyword>
<protein>
    <recommendedName>
        <fullName evidence="4">ATP/GTP-binding protein</fullName>
    </recommendedName>
</protein>
<name>A0A7W5TUN8_9MICC</name>
<evidence type="ECO:0008006" key="4">
    <source>
        <dbReference type="Google" id="ProtNLM"/>
    </source>
</evidence>
<feature type="region of interest" description="Disordered" evidence="1">
    <location>
        <begin position="1"/>
        <end position="39"/>
    </location>
</feature>
<accession>A0A7W5TUN8</accession>
<proteinExistence type="predicted"/>
<evidence type="ECO:0000256" key="1">
    <source>
        <dbReference type="SAM" id="MobiDB-lite"/>
    </source>
</evidence>
<evidence type="ECO:0000313" key="3">
    <source>
        <dbReference type="Proteomes" id="UP000547528"/>
    </source>
</evidence>
<organism evidence="2 3">
    <name type="scientific">Garicola koreensis</name>
    <dbReference type="NCBI Taxonomy" id="1262554"/>
    <lineage>
        <taxon>Bacteria</taxon>
        <taxon>Bacillati</taxon>
        <taxon>Actinomycetota</taxon>
        <taxon>Actinomycetes</taxon>
        <taxon>Micrococcales</taxon>
        <taxon>Micrococcaceae</taxon>
        <taxon>Garicola</taxon>
    </lineage>
</organism>